<keyword evidence="3" id="KW-1185">Reference proteome</keyword>
<dbReference type="AlphaFoldDB" id="A0A285MBK2"/>
<dbReference type="InterPro" id="IPR011250">
    <property type="entry name" value="OMP/PagP_B-barrel"/>
</dbReference>
<dbReference type="SUPFAM" id="SSF56925">
    <property type="entry name" value="OMPA-like"/>
    <property type="match status" value="1"/>
</dbReference>
<proteinExistence type="predicted"/>
<dbReference type="Proteomes" id="UP000219048">
    <property type="component" value="Unassembled WGS sequence"/>
</dbReference>
<dbReference type="EMBL" id="OBEH01000001">
    <property type="protein sequence ID" value="SNY94554.1"/>
    <property type="molecule type" value="Genomic_DNA"/>
</dbReference>
<sequence length="200" mass="23062">MIKKKFTFTFALTLLGYIGFAQDDTIVENKKTHAFIAYELGQAAFNDFNSYSGEIGLRFNNNHMIRLAHMNVKMSEEHLSSKFAVVVDGDNVEGKFFGFESFYDFPVVWNGLYLSPSIGWYRNEYNHTILDEKLKKDSATIGLAISYRETNIFGVEGLYYTLSFPMRTPFNPIKKTELGDTTIKNNTFDNNIFFFIGFEF</sequence>
<evidence type="ECO:0000313" key="2">
    <source>
        <dbReference type="EMBL" id="SNY94554.1"/>
    </source>
</evidence>
<keyword evidence="1" id="KW-0732">Signal</keyword>
<name>A0A285MBK2_9FLAO</name>
<dbReference type="OrthoDB" id="1441219at2"/>
<gene>
    <name evidence="2" type="ORF">SAMN06265377_0214</name>
</gene>
<reference evidence="3" key="1">
    <citation type="submission" date="2017-09" db="EMBL/GenBank/DDBJ databases">
        <authorList>
            <person name="Varghese N."/>
            <person name="Submissions S."/>
        </authorList>
    </citation>
    <scope>NUCLEOTIDE SEQUENCE [LARGE SCALE GENOMIC DNA]</scope>
    <source>
        <strain evidence="3">DSM 25885</strain>
    </source>
</reference>
<feature type="chain" id="PRO_5012809280" description="Outer membrane protein beta-barrel domain-containing protein" evidence="1">
    <location>
        <begin position="22"/>
        <end position="200"/>
    </location>
</feature>
<evidence type="ECO:0008006" key="4">
    <source>
        <dbReference type="Google" id="ProtNLM"/>
    </source>
</evidence>
<organism evidence="2 3">
    <name type="scientific">Flagellimonas pacifica</name>
    <dbReference type="NCBI Taxonomy" id="1247520"/>
    <lineage>
        <taxon>Bacteria</taxon>
        <taxon>Pseudomonadati</taxon>
        <taxon>Bacteroidota</taxon>
        <taxon>Flavobacteriia</taxon>
        <taxon>Flavobacteriales</taxon>
        <taxon>Flavobacteriaceae</taxon>
        <taxon>Flagellimonas</taxon>
    </lineage>
</organism>
<evidence type="ECO:0000256" key="1">
    <source>
        <dbReference type="SAM" id="SignalP"/>
    </source>
</evidence>
<accession>A0A285MBK2</accession>
<feature type="signal peptide" evidence="1">
    <location>
        <begin position="1"/>
        <end position="21"/>
    </location>
</feature>
<protein>
    <recommendedName>
        <fullName evidence="4">Outer membrane protein beta-barrel domain-containing protein</fullName>
    </recommendedName>
</protein>
<dbReference type="RefSeq" id="WP_097043875.1">
    <property type="nucleotide sequence ID" value="NZ_OBEH01000001.1"/>
</dbReference>
<evidence type="ECO:0000313" key="3">
    <source>
        <dbReference type="Proteomes" id="UP000219048"/>
    </source>
</evidence>